<dbReference type="EMBL" id="BNJJ01000004">
    <property type="protein sequence ID" value="GHO83856.1"/>
    <property type="molecule type" value="Genomic_DNA"/>
</dbReference>
<accession>A0ABQ3VDR4</accession>
<keyword evidence="2" id="KW-1185">Reference proteome</keyword>
<dbReference type="InterPro" id="IPR045730">
    <property type="entry name" value="DUF6084"/>
</dbReference>
<reference evidence="1 2" key="1">
    <citation type="journal article" date="2021" name="Int. J. Syst. Evol. Microbiol.">
        <title>Reticulibacter mediterranei gen. nov., sp. nov., within the new family Reticulibacteraceae fam. nov., and Ktedonospora formicarum gen. nov., sp. nov., Ktedonobacter robiniae sp. nov., Dictyobacter formicarum sp. nov. and Dictyobacter arantiisoli sp. nov., belonging to the class Ktedonobacteria.</title>
        <authorList>
            <person name="Yabe S."/>
            <person name="Zheng Y."/>
            <person name="Wang C.M."/>
            <person name="Sakai Y."/>
            <person name="Abe K."/>
            <person name="Yokota A."/>
            <person name="Donadio S."/>
            <person name="Cavaletti L."/>
            <person name="Monciardini P."/>
        </authorList>
    </citation>
    <scope>NUCLEOTIDE SEQUENCE [LARGE SCALE GENOMIC DNA]</scope>
    <source>
        <strain evidence="1 2">SOSP1-9</strain>
    </source>
</reference>
<name>A0ABQ3VDR4_9CHLR</name>
<dbReference type="Pfam" id="PF19562">
    <property type="entry name" value="DUF6084"/>
    <property type="match status" value="1"/>
</dbReference>
<protein>
    <submittedName>
        <fullName evidence="1">Uncharacterized protein</fullName>
    </submittedName>
</protein>
<organism evidence="1 2">
    <name type="scientific">Dictyobacter formicarum</name>
    <dbReference type="NCBI Taxonomy" id="2778368"/>
    <lineage>
        <taxon>Bacteria</taxon>
        <taxon>Bacillati</taxon>
        <taxon>Chloroflexota</taxon>
        <taxon>Ktedonobacteria</taxon>
        <taxon>Ktedonobacterales</taxon>
        <taxon>Dictyobacteraceae</taxon>
        <taxon>Dictyobacter</taxon>
    </lineage>
</organism>
<dbReference type="RefSeq" id="WP_201361496.1">
    <property type="nucleotide sequence ID" value="NZ_BNJJ01000004.1"/>
</dbReference>
<evidence type="ECO:0000313" key="1">
    <source>
        <dbReference type="EMBL" id="GHO83856.1"/>
    </source>
</evidence>
<dbReference type="Proteomes" id="UP000635565">
    <property type="component" value="Unassembled WGS sequence"/>
</dbReference>
<sequence length="216" mass="24861">MPDLNFEVTAAEVIPFAAVPTLGFTLAITNRVPAETIFSIALRCQLQIAAPQRRYAREEQERLQDVFGTPERWQGTLRSLLWQHINIVVPTFDAQTTITLPVACTYDFEVVSTKYLAALKEGTVPLLFLFSGTIFYQDKQQNLQVSRVPWSKEASYRMPVSLWHSLIEHYYPNSAWIRIQRDVFDQLYQYKVEHGQSSWESALTLLLAQAHQEVQP</sequence>
<evidence type="ECO:0000313" key="2">
    <source>
        <dbReference type="Proteomes" id="UP000635565"/>
    </source>
</evidence>
<proteinExistence type="predicted"/>
<gene>
    <name evidence="1" type="ORF">KSZ_18620</name>
</gene>
<comment type="caution">
    <text evidence="1">The sequence shown here is derived from an EMBL/GenBank/DDBJ whole genome shotgun (WGS) entry which is preliminary data.</text>
</comment>